<dbReference type="GO" id="GO:0006750">
    <property type="term" value="P:glutathione biosynthetic process"/>
    <property type="evidence" value="ECO:0007669"/>
    <property type="project" value="UniProtKB-KW"/>
</dbReference>
<comment type="catalytic activity">
    <reaction evidence="1 6">
        <text>an S-substituted glutathione + H2O = an S-substituted L-cysteinylglycine + L-glutamate</text>
        <dbReference type="Rhea" id="RHEA:59468"/>
        <dbReference type="ChEBI" id="CHEBI:15377"/>
        <dbReference type="ChEBI" id="CHEBI:29985"/>
        <dbReference type="ChEBI" id="CHEBI:90779"/>
        <dbReference type="ChEBI" id="CHEBI:143103"/>
        <dbReference type="EC" id="3.4.19.13"/>
    </reaction>
</comment>
<keyword evidence="6" id="KW-0012">Acyltransferase</keyword>
<dbReference type="Proteomes" id="UP000249299">
    <property type="component" value="Unassembled WGS sequence"/>
</dbReference>
<dbReference type="Gene3D" id="1.10.246.130">
    <property type="match status" value="1"/>
</dbReference>
<dbReference type="GO" id="GO:0006751">
    <property type="term" value="P:glutathione catabolic process"/>
    <property type="evidence" value="ECO:0007669"/>
    <property type="project" value="UniProtKB-UniRule"/>
</dbReference>
<keyword evidence="8" id="KW-1185">Reference proteome</keyword>
<dbReference type="AlphaFoldDB" id="A0A327JSS6"/>
<evidence type="ECO:0000313" key="8">
    <source>
        <dbReference type="Proteomes" id="UP000249299"/>
    </source>
</evidence>
<proteinExistence type="inferred from homology"/>
<reference evidence="7 8" key="1">
    <citation type="submission" date="2017-07" db="EMBL/GenBank/DDBJ databases">
        <title>Draft Genome Sequences of Select Purple Nonsulfur Bacteria.</title>
        <authorList>
            <person name="Lasarre B."/>
            <person name="Mckinlay J.B."/>
        </authorList>
    </citation>
    <scope>NUCLEOTIDE SEQUENCE [LARGE SCALE GENOMIC DNA]</scope>
    <source>
        <strain evidence="7 8">DSM 11290</strain>
    </source>
</reference>
<dbReference type="PANTHER" id="PTHR43881">
    <property type="entry name" value="GAMMA-GLUTAMYLTRANSPEPTIDASE (AFU_ORTHOLOGUE AFUA_4G13580)"/>
    <property type="match status" value="1"/>
</dbReference>
<dbReference type="Pfam" id="PF01019">
    <property type="entry name" value="G_glu_transpept"/>
    <property type="match status" value="1"/>
</dbReference>
<evidence type="ECO:0000313" key="7">
    <source>
        <dbReference type="EMBL" id="RAI28546.1"/>
    </source>
</evidence>
<sequence>MAATSHPLATATALDVLRRGGNAVDAAIAAVAVLGVVEPHMTGIGGDCFAILSDKDGKLTGLNGSGRAPMAASLDRLLDQGTTEIGPDSVHAVTVPGAVAAWQKLLSEHGTWSLADALAPAIAYAEDGFPITPRVGADWAEEAPRLARDKGAAKHFLVDGAAPAVGSVHSLPALAETLRRIAEEGPKGFYEGPVAEEIVATLAARGGWMSLDDLAAMEPTSEVPITTDYRGYTVAELPPNGQGLTALILLNILEHFDLAGLDPLGPERFHLEMEAARIAYACRDAYIADPSAMTETVEALLSSRYSERLADGIDPGRRGERPAASDLVPDADTVYLTVVDSDRRAISLINSVYHGFGSGIVTEKSGIALQNRGACFVVQKGHPNTIDAGKRPMHTIIPGFVTKDGAPFMSFGVMGGAYQPCGHAHFLTNMVDYGMDVQAALDCPRLFWDDANGPLSAETTIPKATLTDLAARGHEVTMAASPHGGGQAIRIDKDTGVLIGGSDPRKDGCAIGF</sequence>
<evidence type="ECO:0000256" key="1">
    <source>
        <dbReference type="ARBA" id="ARBA00001049"/>
    </source>
</evidence>
<keyword evidence="6" id="KW-0865">Zymogen</keyword>
<evidence type="ECO:0000256" key="4">
    <source>
        <dbReference type="PIRSR" id="PIRSR600101-1"/>
    </source>
</evidence>
<evidence type="ECO:0000256" key="6">
    <source>
        <dbReference type="RuleBase" id="RU368036"/>
    </source>
</evidence>
<comment type="caution">
    <text evidence="7">The sequence shown here is derived from an EMBL/GenBank/DDBJ whole genome shotgun (WGS) entry which is preliminary data.</text>
</comment>
<dbReference type="EC" id="2.3.2.2" evidence="6"/>
<keyword evidence="6 7" id="KW-0808">Transferase</keyword>
<dbReference type="SUPFAM" id="SSF56235">
    <property type="entry name" value="N-terminal nucleophile aminohydrolases (Ntn hydrolases)"/>
    <property type="match status" value="1"/>
</dbReference>
<dbReference type="EC" id="3.4.19.13" evidence="6"/>
<keyword evidence="6" id="KW-0317">Glutathione biosynthesis</keyword>
<dbReference type="EMBL" id="NPEV01000009">
    <property type="protein sequence ID" value="RAI28546.1"/>
    <property type="molecule type" value="Genomic_DNA"/>
</dbReference>
<dbReference type="InterPro" id="IPR043137">
    <property type="entry name" value="GGT_ssub_C"/>
</dbReference>
<evidence type="ECO:0000256" key="3">
    <source>
        <dbReference type="ARBA" id="ARBA00047417"/>
    </source>
</evidence>
<accession>A0A327JSS6</accession>
<dbReference type="InterPro" id="IPR029055">
    <property type="entry name" value="Ntn_hydrolases_N"/>
</dbReference>
<dbReference type="NCBIfam" id="TIGR00066">
    <property type="entry name" value="g_glut_trans"/>
    <property type="match status" value="1"/>
</dbReference>
<comment type="catalytic activity">
    <reaction evidence="3 6">
        <text>an N-terminal (5-L-glutamyl)-[peptide] + an alpha-amino acid = 5-L-glutamyl amino acid + an N-terminal L-alpha-aminoacyl-[peptide]</text>
        <dbReference type="Rhea" id="RHEA:23904"/>
        <dbReference type="Rhea" id="RHEA-COMP:9780"/>
        <dbReference type="Rhea" id="RHEA-COMP:9795"/>
        <dbReference type="ChEBI" id="CHEBI:77644"/>
        <dbReference type="ChEBI" id="CHEBI:78597"/>
        <dbReference type="ChEBI" id="CHEBI:78599"/>
        <dbReference type="ChEBI" id="CHEBI:78608"/>
        <dbReference type="EC" id="2.3.2.2"/>
    </reaction>
</comment>
<feature type="binding site" evidence="5">
    <location>
        <position position="416"/>
    </location>
    <ligand>
        <name>L-glutamate</name>
        <dbReference type="ChEBI" id="CHEBI:29985"/>
    </ligand>
</feature>
<comment type="pathway">
    <text evidence="6">Sulfur metabolism; glutathione metabolism.</text>
</comment>
<dbReference type="InterPro" id="IPR000101">
    <property type="entry name" value="GGT_peptidase"/>
</dbReference>
<dbReference type="GO" id="GO:0036374">
    <property type="term" value="F:glutathione hydrolase activity"/>
    <property type="evidence" value="ECO:0007669"/>
    <property type="project" value="UniProtKB-UniRule"/>
</dbReference>
<protein>
    <recommendedName>
        <fullName evidence="6">Glutathione hydrolase proenzyme</fullName>
        <ecNumber evidence="6">2.3.2.2</ecNumber>
        <ecNumber evidence="6">3.4.19.13</ecNumber>
    </recommendedName>
    <component>
        <recommendedName>
            <fullName evidence="6">Glutathione hydrolase large chain</fullName>
        </recommendedName>
    </component>
    <component>
        <recommendedName>
            <fullName evidence="6">Glutathione hydrolase small chain</fullName>
        </recommendedName>
    </component>
</protein>
<organism evidence="7 8">
    <name type="scientific">Rhodobium orientis</name>
    <dbReference type="NCBI Taxonomy" id="34017"/>
    <lineage>
        <taxon>Bacteria</taxon>
        <taxon>Pseudomonadati</taxon>
        <taxon>Pseudomonadota</taxon>
        <taxon>Alphaproteobacteria</taxon>
        <taxon>Hyphomicrobiales</taxon>
        <taxon>Rhodobiaceae</taxon>
        <taxon>Rhodobium</taxon>
    </lineage>
</organism>
<evidence type="ECO:0000256" key="2">
    <source>
        <dbReference type="ARBA" id="ARBA00001089"/>
    </source>
</evidence>
<dbReference type="Gene3D" id="3.60.20.40">
    <property type="match status" value="1"/>
</dbReference>
<feature type="active site" description="Nucleophile" evidence="4">
    <location>
        <position position="333"/>
    </location>
</feature>
<comment type="PTM">
    <text evidence="6">Cleaved by autocatalysis into a large and a small subunit.</text>
</comment>
<dbReference type="InterPro" id="IPR052896">
    <property type="entry name" value="GGT-like_enzyme"/>
</dbReference>
<name>A0A327JSS6_9HYPH</name>
<dbReference type="GO" id="GO:0103068">
    <property type="term" value="F:leukotriene C4 gamma-glutamyl transferase activity"/>
    <property type="evidence" value="ECO:0007669"/>
    <property type="project" value="UniProtKB-EC"/>
</dbReference>
<dbReference type="OrthoDB" id="9781342at2"/>
<dbReference type="PANTHER" id="PTHR43881:SF1">
    <property type="entry name" value="GAMMA-GLUTAMYLTRANSPEPTIDASE (AFU_ORTHOLOGUE AFUA_4G13580)"/>
    <property type="match status" value="1"/>
</dbReference>
<keyword evidence="6" id="KW-0378">Hydrolase</keyword>
<dbReference type="PRINTS" id="PR01210">
    <property type="entry name" value="GGTRANSPTASE"/>
</dbReference>
<comment type="subunit">
    <text evidence="6">This enzyme consists of two polypeptide chains, which are synthesized in precursor form from a single polypeptide.</text>
</comment>
<comment type="similarity">
    <text evidence="6">Belongs to the gamma-glutamyltransferase family.</text>
</comment>
<dbReference type="InterPro" id="IPR043138">
    <property type="entry name" value="GGT_lsub"/>
</dbReference>
<evidence type="ECO:0000256" key="5">
    <source>
        <dbReference type="PIRSR" id="PIRSR600101-2"/>
    </source>
</evidence>
<dbReference type="UniPathway" id="UPA00204"/>
<comment type="catalytic activity">
    <reaction evidence="2 6">
        <text>glutathione + H2O = L-cysteinylglycine + L-glutamate</text>
        <dbReference type="Rhea" id="RHEA:28807"/>
        <dbReference type="ChEBI" id="CHEBI:15377"/>
        <dbReference type="ChEBI" id="CHEBI:29985"/>
        <dbReference type="ChEBI" id="CHEBI:57925"/>
        <dbReference type="ChEBI" id="CHEBI:61694"/>
        <dbReference type="EC" id="3.4.19.13"/>
    </reaction>
</comment>
<gene>
    <name evidence="7" type="primary">ggt</name>
    <name evidence="7" type="ORF">CH339_06225</name>
</gene>